<dbReference type="Proteomes" id="UP000001449">
    <property type="component" value="Chromosome 20"/>
</dbReference>
<dbReference type="InParanoid" id="B8CF56"/>
<keyword evidence="2" id="KW-1185">Reference proteome</keyword>
<proteinExistence type="predicted"/>
<reference evidence="1 2" key="2">
    <citation type="journal article" date="2008" name="Nature">
        <title>The Phaeodactylum genome reveals the evolutionary history of diatom genomes.</title>
        <authorList>
            <person name="Bowler C."/>
            <person name="Allen A.E."/>
            <person name="Badger J.H."/>
            <person name="Grimwood J."/>
            <person name="Jabbari K."/>
            <person name="Kuo A."/>
            <person name="Maheswari U."/>
            <person name="Martens C."/>
            <person name="Maumus F."/>
            <person name="Otillar R.P."/>
            <person name="Rayko E."/>
            <person name="Salamov A."/>
            <person name="Vandepoele K."/>
            <person name="Beszteri B."/>
            <person name="Gruber A."/>
            <person name="Heijde M."/>
            <person name="Katinka M."/>
            <person name="Mock T."/>
            <person name="Valentin K."/>
            <person name="Verret F."/>
            <person name="Berges J.A."/>
            <person name="Brownlee C."/>
            <person name="Cadoret J.P."/>
            <person name="Chiovitti A."/>
            <person name="Choi C.J."/>
            <person name="Coesel S."/>
            <person name="De Martino A."/>
            <person name="Detter J.C."/>
            <person name="Durkin C."/>
            <person name="Falciatore A."/>
            <person name="Fournet J."/>
            <person name="Haruta M."/>
            <person name="Huysman M.J."/>
            <person name="Jenkins B.D."/>
            <person name="Jiroutova K."/>
            <person name="Jorgensen R.E."/>
            <person name="Joubert Y."/>
            <person name="Kaplan A."/>
            <person name="Kroger N."/>
            <person name="Kroth P.G."/>
            <person name="La Roche J."/>
            <person name="Lindquist E."/>
            <person name="Lommer M."/>
            <person name="Martin-Jezequel V."/>
            <person name="Lopez P.J."/>
            <person name="Lucas S."/>
            <person name="Mangogna M."/>
            <person name="McGinnis K."/>
            <person name="Medlin L.K."/>
            <person name="Montsant A."/>
            <person name="Oudot-Le Secq M.P."/>
            <person name="Napoli C."/>
            <person name="Obornik M."/>
            <person name="Parker M.S."/>
            <person name="Petit J.L."/>
            <person name="Porcel B.M."/>
            <person name="Poulsen N."/>
            <person name="Robison M."/>
            <person name="Rychlewski L."/>
            <person name="Rynearson T.A."/>
            <person name="Schmutz J."/>
            <person name="Shapiro H."/>
            <person name="Siaut M."/>
            <person name="Stanley M."/>
            <person name="Sussman M.R."/>
            <person name="Taylor A.R."/>
            <person name="Vardi A."/>
            <person name="von Dassow P."/>
            <person name="Vyverman W."/>
            <person name="Willis A."/>
            <person name="Wyrwicz L.S."/>
            <person name="Rokhsar D.S."/>
            <person name="Weissenbach J."/>
            <person name="Armbrust E.V."/>
            <person name="Green B.R."/>
            <person name="Van de Peer Y."/>
            <person name="Grigoriev I.V."/>
        </authorList>
    </citation>
    <scope>NUCLEOTIDE SEQUENCE [LARGE SCALE GENOMIC DNA]</scope>
    <source>
        <strain evidence="1 2">CCMP1335</strain>
    </source>
</reference>
<dbReference type="HOGENOM" id="CLU_2031375_0_0_1"/>
<dbReference type="EMBL" id="CM000652">
    <property type="protein sequence ID" value="EED88021.1"/>
    <property type="molecule type" value="Genomic_DNA"/>
</dbReference>
<protein>
    <recommendedName>
        <fullName evidence="3">HSF-type DNA-binding domain-containing protein</fullName>
    </recommendedName>
</protein>
<reference evidence="1 2" key="1">
    <citation type="journal article" date="2004" name="Science">
        <title>The genome of the diatom Thalassiosira pseudonana: ecology, evolution, and metabolism.</title>
        <authorList>
            <person name="Armbrust E.V."/>
            <person name="Berges J.A."/>
            <person name="Bowler C."/>
            <person name="Green B.R."/>
            <person name="Martinez D."/>
            <person name="Putnam N.H."/>
            <person name="Zhou S."/>
            <person name="Allen A.E."/>
            <person name="Apt K.E."/>
            <person name="Bechner M."/>
            <person name="Brzezinski M.A."/>
            <person name="Chaal B.K."/>
            <person name="Chiovitti A."/>
            <person name="Davis A.K."/>
            <person name="Demarest M.S."/>
            <person name="Detter J.C."/>
            <person name="Glavina T."/>
            <person name="Goodstein D."/>
            <person name="Hadi M.Z."/>
            <person name="Hellsten U."/>
            <person name="Hildebrand M."/>
            <person name="Jenkins B.D."/>
            <person name="Jurka J."/>
            <person name="Kapitonov V.V."/>
            <person name="Kroger N."/>
            <person name="Lau W.W."/>
            <person name="Lane T.W."/>
            <person name="Larimer F.W."/>
            <person name="Lippmeier J.C."/>
            <person name="Lucas S."/>
            <person name="Medina M."/>
            <person name="Montsant A."/>
            <person name="Obornik M."/>
            <person name="Parker M.S."/>
            <person name="Palenik B."/>
            <person name="Pazour G.J."/>
            <person name="Richardson P.M."/>
            <person name="Rynearson T.A."/>
            <person name="Saito M.A."/>
            <person name="Schwartz D.C."/>
            <person name="Thamatrakoln K."/>
            <person name="Valentin K."/>
            <person name="Vardi A."/>
            <person name="Wilkerson F.P."/>
            <person name="Rokhsar D.S."/>
        </authorList>
    </citation>
    <scope>NUCLEOTIDE SEQUENCE [LARGE SCALE GENOMIC DNA]</scope>
    <source>
        <strain evidence="1 2">CCMP1335</strain>
    </source>
</reference>
<dbReference type="PaxDb" id="35128-Thaps11650"/>
<evidence type="ECO:0008006" key="3">
    <source>
        <dbReference type="Google" id="ProtNLM"/>
    </source>
</evidence>
<sequence length="122" mass="13750">MGFPEPPLTWLHHGRAFFIKNADVFGGRSCRGFGRLQRFEALRGNSVCGVTKDESGRDSESWYHPHFLRGCPEEARQNVIRTSIKGNINDKMKEEDDGGNFYEMEPIVPEAEAVPMMISSSS</sequence>
<evidence type="ECO:0000313" key="1">
    <source>
        <dbReference type="EMBL" id="EED88021.1"/>
    </source>
</evidence>
<evidence type="ECO:0000313" key="2">
    <source>
        <dbReference type="Proteomes" id="UP000001449"/>
    </source>
</evidence>
<accession>B8CF56</accession>
<gene>
    <name evidence="1" type="ORF">THAPSDRAFT_11650</name>
</gene>
<dbReference type="GeneID" id="7447791"/>
<dbReference type="KEGG" id="tps:THAPSDRAFT_11650"/>
<name>B8CF56_THAPS</name>
<organism evidence="1 2">
    <name type="scientific">Thalassiosira pseudonana</name>
    <name type="common">Marine diatom</name>
    <name type="synonym">Cyclotella nana</name>
    <dbReference type="NCBI Taxonomy" id="35128"/>
    <lineage>
        <taxon>Eukaryota</taxon>
        <taxon>Sar</taxon>
        <taxon>Stramenopiles</taxon>
        <taxon>Ochrophyta</taxon>
        <taxon>Bacillariophyta</taxon>
        <taxon>Coscinodiscophyceae</taxon>
        <taxon>Thalassiosirophycidae</taxon>
        <taxon>Thalassiosirales</taxon>
        <taxon>Thalassiosiraceae</taxon>
        <taxon>Thalassiosira</taxon>
    </lineage>
</organism>
<dbReference type="RefSeq" id="XP_002294661.1">
    <property type="nucleotide sequence ID" value="XM_002294625.1"/>
</dbReference>
<dbReference type="AlphaFoldDB" id="B8CF56"/>